<organism evidence="7 8">
    <name type="scientific">Steinernema glaseri</name>
    <dbReference type="NCBI Taxonomy" id="37863"/>
    <lineage>
        <taxon>Eukaryota</taxon>
        <taxon>Metazoa</taxon>
        <taxon>Ecdysozoa</taxon>
        <taxon>Nematoda</taxon>
        <taxon>Chromadorea</taxon>
        <taxon>Rhabditida</taxon>
        <taxon>Tylenchina</taxon>
        <taxon>Panagrolaimomorpha</taxon>
        <taxon>Strongyloidoidea</taxon>
        <taxon>Steinernematidae</taxon>
        <taxon>Steinernema</taxon>
    </lineage>
</organism>
<evidence type="ECO:0000256" key="5">
    <source>
        <dbReference type="ARBA" id="ARBA00023136"/>
    </source>
</evidence>
<dbReference type="SUPFAM" id="SSF47473">
    <property type="entry name" value="EF-hand"/>
    <property type="match status" value="1"/>
</dbReference>
<dbReference type="InterPro" id="IPR002048">
    <property type="entry name" value="EF_hand_dom"/>
</dbReference>
<accession>A0A1I7YHA9</accession>
<evidence type="ECO:0000256" key="4">
    <source>
        <dbReference type="ARBA" id="ARBA00022837"/>
    </source>
</evidence>
<dbReference type="PANTHER" id="PTHR46819:SF1">
    <property type="entry name" value="EF-HAND CALCIUM-BINDING DOMAIN-CONTAINING PROTEIN 7"/>
    <property type="match status" value="1"/>
</dbReference>
<dbReference type="GO" id="GO:0060170">
    <property type="term" value="C:ciliary membrane"/>
    <property type="evidence" value="ECO:0007669"/>
    <property type="project" value="TreeGrafter"/>
</dbReference>
<evidence type="ECO:0000313" key="7">
    <source>
        <dbReference type="Proteomes" id="UP000095287"/>
    </source>
</evidence>
<sequence length="547" mass="62374">MGLWTGHTLLLGQQALSSWLHEAWHQTRLSIMLRTADTFDAVYYNTAGSFSRTVDLLEFYEIIISSGKNVSFLSIKERWPNEDASQIYHSEEGINIHRYERIKKCVESGELTFDKIFDHMKRKMPNNTTEEAEMQQMLSLFLKRGDTLQQVMHEFESTRSELVQINRQIFSYLFETEKNNSEQSSVFMQPISNGHVRPIRESAQSIAHIDASSTMHPNTKKSLLVCSPRGCCCIEYQFMVETESEIQLSLEINYKVGLLPQHFERNLIAVIYDCHTSATVTVTSILGDAAGTYLSEKTILEPGEYCVQLRNCVDVADEPTSYEVALTNDKGKMSKDYRMALLNVFDIFDLNDNGTICSGEFCIYTLLTGDEKFSKEEWTALTDVFDTRNGELTMKAFIEYHQVEISEHANGNEDLLCDIWTSLKHIGFDRSLAMVTACPSYIKLTSMGEPIELVDPAIRWFNTFEDESFAEYAYNHPQSMFLLSNNEITIKKYRCDYYAVVVKPESSLNKVYRIGITARTSLGTTSNTLHSVNMKGGYKVGSVKEPV</sequence>
<dbReference type="PANTHER" id="PTHR46819">
    <property type="entry name" value="EF-HAND CALCIUM-BINDING DOMAIN-CONTAINING PROTEIN 7"/>
    <property type="match status" value="1"/>
</dbReference>
<dbReference type="PROSITE" id="PS00018">
    <property type="entry name" value="EF_HAND_1"/>
    <property type="match status" value="1"/>
</dbReference>
<keyword evidence="4" id="KW-0106">Calcium</keyword>
<keyword evidence="5" id="KW-0472">Membrane</keyword>
<dbReference type="Proteomes" id="UP000095287">
    <property type="component" value="Unplaced"/>
</dbReference>
<evidence type="ECO:0000259" key="6">
    <source>
        <dbReference type="PROSITE" id="PS50222"/>
    </source>
</evidence>
<proteinExistence type="predicted"/>
<keyword evidence="3" id="KW-0677">Repeat</keyword>
<dbReference type="WBParaSite" id="L893_g16111.t1">
    <property type="protein sequence ID" value="L893_g16111.t1"/>
    <property type="gene ID" value="L893_g16111"/>
</dbReference>
<dbReference type="Gene3D" id="1.10.238.10">
    <property type="entry name" value="EF-hand"/>
    <property type="match status" value="1"/>
</dbReference>
<dbReference type="GO" id="GO:0098797">
    <property type="term" value="C:plasma membrane protein complex"/>
    <property type="evidence" value="ECO:0007669"/>
    <property type="project" value="TreeGrafter"/>
</dbReference>
<reference evidence="8" key="1">
    <citation type="submission" date="2016-11" db="UniProtKB">
        <authorList>
            <consortium name="WormBaseParasite"/>
        </authorList>
    </citation>
    <scope>IDENTIFICATION</scope>
</reference>
<dbReference type="InterPro" id="IPR052266">
    <property type="entry name" value="Miro-EF-hand_domain"/>
</dbReference>
<protein>
    <submittedName>
        <fullName evidence="8">EF-hand domain-containing protein</fullName>
    </submittedName>
</protein>
<keyword evidence="2" id="KW-0479">Metal-binding</keyword>
<dbReference type="GO" id="GO:1903569">
    <property type="term" value="P:positive regulation of protein localization to ciliary membrane"/>
    <property type="evidence" value="ECO:0007669"/>
    <property type="project" value="TreeGrafter"/>
</dbReference>
<evidence type="ECO:0000313" key="8">
    <source>
        <dbReference type="WBParaSite" id="L893_g16111.t1"/>
    </source>
</evidence>
<evidence type="ECO:0000256" key="3">
    <source>
        <dbReference type="ARBA" id="ARBA00022737"/>
    </source>
</evidence>
<dbReference type="AlphaFoldDB" id="A0A1I7YHA9"/>
<evidence type="ECO:0000256" key="2">
    <source>
        <dbReference type="ARBA" id="ARBA00022723"/>
    </source>
</evidence>
<feature type="domain" description="EF-hand" evidence="6">
    <location>
        <begin position="336"/>
        <end position="371"/>
    </location>
</feature>
<evidence type="ECO:0000256" key="1">
    <source>
        <dbReference type="ARBA" id="ARBA00004370"/>
    </source>
</evidence>
<dbReference type="InterPro" id="IPR018247">
    <property type="entry name" value="EF_Hand_1_Ca_BS"/>
</dbReference>
<name>A0A1I7YHA9_9BILA</name>
<dbReference type="InterPro" id="IPR011992">
    <property type="entry name" value="EF-hand-dom_pair"/>
</dbReference>
<dbReference type="PROSITE" id="PS50222">
    <property type="entry name" value="EF_HAND_2"/>
    <property type="match status" value="1"/>
</dbReference>
<keyword evidence="7" id="KW-1185">Reference proteome</keyword>
<comment type="subcellular location">
    <subcellularLocation>
        <location evidence="1">Membrane</location>
    </subcellularLocation>
</comment>
<dbReference type="GO" id="GO:0005509">
    <property type="term" value="F:calcium ion binding"/>
    <property type="evidence" value="ECO:0007669"/>
    <property type="project" value="InterPro"/>
</dbReference>